<organism evidence="8 9">
    <name type="scientific">Asticcacaulis endophyticus</name>
    <dbReference type="NCBI Taxonomy" id="1395890"/>
    <lineage>
        <taxon>Bacteria</taxon>
        <taxon>Pseudomonadati</taxon>
        <taxon>Pseudomonadota</taxon>
        <taxon>Alphaproteobacteria</taxon>
        <taxon>Caulobacterales</taxon>
        <taxon>Caulobacteraceae</taxon>
        <taxon>Asticcacaulis</taxon>
    </lineage>
</organism>
<dbReference type="InterPro" id="IPR036942">
    <property type="entry name" value="Beta-barrel_TonB_sf"/>
</dbReference>
<dbReference type="GO" id="GO:0009279">
    <property type="term" value="C:cell outer membrane"/>
    <property type="evidence" value="ECO:0007669"/>
    <property type="project" value="UniProtKB-SubCell"/>
</dbReference>
<dbReference type="InterPro" id="IPR012910">
    <property type="entry name" value="Plug_dom"/>
</dbReference>
<dbReference type="RefSeq" id="WP_189485035.1">
    <property type="nucleotide sequence ID" value="NZ_BMZB01000001.1"/>
</dbReference>
<evidence type="ECO:0000313" key="8">
    <source>
        <dbReference type="EMBL" id="GGZ24907.1"/>
    </source>
</evidence>
<evidence type="ECO:0000256" key="1">
    <source>
        <dbReference type="ARBA" id="ARBA00004442"/>
    </source>
</evidence>
<dbReference type="Pfam" id="PF00593">
    <property type="entry name" value="TonB_dep_Rec_b-barrel"/>
    <property type="match status" value="1"/>
</dbReference>
<comment type="subcellular location">
    <subcellularLocation>
        <location evidence="1 4">Cell outer membrane</location>
    </subcellularLocation>
</comment>
<sequence>MLKTMKGGVSHAALILCASLTALGAMAPAYAQDTTEASEDDAPTEVVVVGVRKALQNAQTLKRNADTVVDSITATDIGAFPDKSVAEALQRVAGVAVTRFAAKNDVMRFSAEPSGVVVRGLAQVRSEFNGRDTFSATSGYGLNWSDVSPELMGGVDIYKNQTAELIEGGIAGTINLRTRLPFDQKGRLISGTLEANYGDLAKSTTPNVSALISNRWDTDLGEFGLLGNATYSVVETNSQGTTLPRMMPFVPGTYGNTETVYIPSGFSINDNLYERTREGVSFAAQWASPDRTMLATAQYNRSSYTNEWFEDSVGSTFYWVNPATNTHTTPFTDPNLITPTDLTDENCASCYVPGVPFTFRSDGLFQTGVITTASDGWGKGDINWGTNPVSWLDGSTDQFGTHNQHGVDVPFIQPCINSGVTHGNRNCEYGVGFVTSSRYSTETRVVEDLGLNFVWNPTDKLRFNFDGQYVKASTENYDVSMGLKSFANVNLDLTGEYPKITLEDPTRYNLIGDGLADPRNYSPEWIMDHVTDSKGTEKAFRADVAYDMDSPWLDSVRAGVRYADREQQHQWSNYNWANVASIWSTNAAQSYFVDSGPSVGPAGAFQGYEPGYIENRSISGILDDNLLSQSVFPFITHDVISNASELAKRFSIGGQTDEGGVASSSWSPICERAAEISGSCFTPSEILDVSEKSKAAYVMLKFGGPDATIFDGIGVSGNIGLRVVKTEVTSAGGISFPTAFTTADLNCEPMTPQQIAQLQPGQYAVTPQCLAVNSLDDQAFSDFGSALSTVESSTLKTLPSFNIKFDVNPKWVVRLAASRAMSKPDIGLLRNYMALGRGNLNQADIRVGNPNIVLGTNGQPFSYNYSYTGSTGNPRLRPVMADQFDITVEHYFAAVGSFTANLFYKEFKDYIQNGTFIVPITNNGVTRDVRVTGPVNGDGAALKGLELAYQRYFDFLPAPFDGLGIQANYTRIENDGVATQNIVIDTADGGATAGSAETGSINPGRLEGLSDDAYNVVLMYEKDRIGARLAYNWRSEYLISVNDCCIGLPVWNEAEGFLDASFRYKLTDNIELNVQGSNLLGTETKFLQQVEGPTEANPNTAAKFMPAGWYENDRRIQVGIRLKY</sequence>
<dbReference type="PANTHER" id="PTHR40980:SF3">
    <property type="entry name" value="TONB-DEPENDENT RECEPTOR-LIKE BETA-BARREL DOMAIN-CONTAINING PROTEIN"/>
    <property type="match status" value="1"/>
</dbReference>
<dbReference type="InterPro" id="IPR000531">
    <property type="entry name" value="Beta-barrel_TonB"/>
</dbReference>
<dbReference type="EMBL" id="BMZB01000001">
    <property type="protein sequence ID" value="GGZ24907.1"/>
    <property type="molecule type" value="Genomic_DNA"/>
</dbReference>
<comment type="caution">
    <text evidence="8">The sequence shown here is derived from an EMBL/GenBank/DDBJ whole genome shotgun (WGS) entry which is preliminary data.</text>
</comment>
<feature type="domain" description="TonB-dependent receptor-like beta-barrel" evidence="6">
    <location>
        <begin position="490"/>
        <end position="1079"/>
    </location>
</feature>
<dbReference type="InterPro" id="IPR010104">
    <property type="entry name" value="TonB_rcpt_bac"/>
</dbReference>
<keyword evidence="4" id="KW-0798">TonB box</keyword>
<proteinExistence type="inferred from homology"/>
<feature type="signal peptide" evidence="5">
    <location>
        <begin position="1"/>
        <end position="31"/>
    </location>
</feature>
<keyword evidence="5" id="KW-0732">Signal</keyword>
<protein>
    <submittedName>
        <fullName evidence="8">TonB-dependent receptor</fullName>
    </submittedName>
</protein>
<keyword evidence="2 4" id="KW-0472">Membrane</keyword>
<keyword evidence="3" id="KW-0998">Cell outer membrane</keyword>
<reference evidence="8" key="1">
    <citation type="journal article" date="2014" name="Int. J. Syst. Evol. Microbiol.">
        <title>Complete genome sequence of Corynebacterium casei LMG S-19264T (=DSM 44701T), isolated from a smear-ripened cheese.</title>
        <authorList>
            <consortium name="US DOE Joint Genome Institute (JGI-PGF)"/>
            <person name="Walter F."/>
            <person name="Albersmeier A."/>
            <person name="Kalinowski J."/>
            <person name="Ruckert C."/>
        </authorList>
    </citation>
    <scope>NUCLEOTIDE SEQUENCE</scope>
    <source>
        <strain evidence="8">KCTC 32296</strain>
    </source>
</reference>
<keyword evidence="8" id="KW-0675">Receptor</keyword>
<dbReference type="AlphaFoldDB" id="A0A918UPP4"/>
<accession>A0A918UPP4</accession>
<name>A0A918UPP4_9CAUL</name>
<evidence type="ECO:0000256" key="4">
    <source>
        <dbReference type="RuleBase" id="RU003357"/>
    </source>
</evidence>
<dbReference type="InterPro" id="IPR037066">
    <property type="entry name" value="Plug_dom_sf"/>
</dbReference>
<evidence type="ECO:0000256" key="3">
    <source>
        <dbReference type="ARBA" id="ARBA00023237"/>
    </source>
</evidence>
<dbReference type="PANTHER" id="PTHR40980">
    <property type="entry name" value="PLUG DOMAIN-CONTAINING PROTEIN"/>
    <property type="match status" value="1"/>
</dbReference>
<keyword evidence="9" id="KW-1185">Reference proteome</keyword>
<evidence type="ECO:0000256" key="2">
    <source>
        <dbReference type="ARBA" id="ARBA00023136"/>
    </source>
</evidence>
<evidence type="ECO:0000313" key="9">
    <source>
        <dbReference type="Proteomes" id="UP000662572"/>
    </source>
</evidence>
<dbReference type="Pfam" id="PF07715">
    <property type="entry name" value="Plug"/>
    <property type="match status" value="1"/>
</dbReference>
<dbReference type="SUPFAM" id="SSF56935">
    <property type="entry name" value="Porins"/>
    <property type="match status" value="1"/>
</dbReference>
<feature type="domain" description="TonB-dependent receptor plug" evidence="7">
    <location>
        <begin position="62"/>
        <end position="173"/>
    </location>
</feature>
<evidence type="ECO:0000259" key="6">
    <source>
        <dbReference type="Pfam" id="PF00593"/>
    </source>
</evidence>
<comment type="similarity">
    <text evidence="4">Belongs to the TonB-dependent receptor family.</text>
</comment>
<evidence type="ECO:0000259" key="7">
    <source>
        <dbReference type="Pfam" id="PF07715"/>
    </source>
</evidence>
<evidence type="ECO:0000256" key="5">
    <source>
        <dbReference type="SAM" id="SignalP"/>
    </source>
</evidence>
<feature type="chain" id="PRO_5037678776" evidence="5">
    <location>
        <begin position="32"/>
        <end position="1124"/>
    </location>
</feature>
<gene>
    <name evidence="8" type="ORF">GCM10011273_07750</name>
</gene>
<dbReference type="Gene3D" id="2.40.170.20">
    <property type="entry name" value="TonB-dependent receptor, beta-barrel domain"/>
    <property type="match status" value="1"/>
</dbReference>
<dbReference type="NCBIfam" id="TIGR01782">
    <property type="entry name" value="TonB-Xanth-Caul"/>
    <property type="match status" value="1"/>
</dbReference>
<dbReference type="Gene3D" id="2.170.130.10">
    <property type="entry name" value="TonB-dependent receptor, plug domain"/>
    <property type="match status" value="1"/>
</dbReference>
<reference evidence="8" key="2">
    <citation type="submission" date="2020-09" db="EMBL/GenBank/DDBJ databases">
        <authorList>
            <person name="Sun Q."/>
            <person name="Kim S."/>
        </authorList>
    </citation>
    <scope>NUCLEOTIDE SEQUENCE</scope>
    <source>
        <strain evidence="8">KCTC 32296</strain>
    </source>
</reference>
<dbReference type="Proteomes" id="UP000662572">
    <property type="component" value="Unassembled WGS sequence"/>
</dbReference>